<dbReference type="OrthoDB" id="9810755at2"/>
<dbReference type="PANTHER" id="PTHR40459:SF1">
    <property type="entry name" value="CONSERVED HYPOTHETICAL ALANINE AND LEUCINE RICH PROTEIN"/>
    <property type="match status" value="1"/>
</dbReference>
<keyword evidence="4" id="KW-1185">Reference proteome</keyword>
<dbReference type="Gene3D" id="3.40.50.720">
    <property type="entry name" value="NAD(P)-binding Rossmann-like Domain"/>
    <property type="match status" value="1"/>
</dbReference>
<comment type="caution">
    <text evidence="3">The sequence shown here is derived from an EMBL/GenBank/DDBJ whole genome shotgun (WGS) entry which is preliminary data.</text>
</comment>
<feature type="domain" description="DUF2520" evidence="2">
    <location>
        <begin position="138"/>
        <end position="265"/>
    </location>
</feature>
<name>A0A5D3YNC7_9BACT</name>
<evidence type="ECO:0000259" key="2">
    <source>
        <dbReference type="Pfam" id="PF10728"/>
    </source>
</evidence>
<dbReference type="Pfam" id="PF10728">
    <property type="entry name" value="DUF2520"/>
    <property type="match status" value="1"/>
</dbReference>
<dbReference type="InterPro" id="IPR037108">
    <property type="entry name" value="TM1727-like_C_sf"/>
</dbReference>
<dbReference type="InterPro" id="IPR036291">
    <property type="entry name" value="NAD(P)-bd_dom_sf"/>
</dbReference>
<proteinExistence type="predicted"/>
<feature type="domain" description="Putative oxidoreductase/dehydrogenase Rossmann-like" evidence="1">
    <location>
        <begin position="7"/>
        <end position="121"/>
    </location>
</feature>
<sequence>MSLPDTTVIGTGRLGSALVRAFYDKDISIKSVFNRTVEKARGLSNKFEISIVSTFPSSVNELGKLVFLTVADQAIEDTAQQLAELGSDFSNHIIVHCSGNQSAEVLKPLKEKGAVIASFHPLQTFTGESAEGRLEGISFSLQGDNDAFNALKDVAQKLDAETLEVTPQQKSDLHAAAVLASNYLTALLDASVQTASLSGLSKIQAKKALMPLIQTAVQNIDEGSFEGALTGPIQRGDIGTVKQHLELLEGHSELVDLYITMGKRTVNLAERSGSLKETKANKLRKMFNNYG</sequence>
<dbReference type="EMBL" id="VNHY01000001">
    <property type="protein sequence ID" value="TYP95374.1"/>
    <property type="molecule type" value="Genomic_DNA"/>
</dbReference>
<dbReference type="Gene3D" id="1.10.1040.20">
    <property type="entry name" value="ProC-like, C-terminal domain"/>
    <property type="match status" value="1"/>
</dbReference>
<reference evidence="3 4" key="1">
    <citation type="submission" date="2019-07" db="EMBL/GenBank/DDBJ databases">
        <title>Genomic Encyclopedia of Archaeal and Bacterial Type Strains, Phase II (KMG-II): from individual species to whole genera.</title>
        <authorList>
            <person name="Goeker M."/>
        </authorList>
    </citation>
    <scope>NUCLEOTIDE SEQUENCE [LARGE SCALE GENOMIC DNA]</scope>
    <source>
        <strain evidence="3 4">DSM 21935</strain>
    </source>
</reference>
<organism evidence="3 4">
    <name type="scientific">Fodinibius salinus</name>
    <dbReference type="NCBI Taxonomy" id="860790"/>
    <lineage>
        <taxon>Bacteria</taxon>
        <taxon>Pseudomonadati</taxon>
        <taxon>Balneolota</taxon>
        <taxon>Balneolia</taxon>
        <taxon>Balneolales</taxon>
        <taxon>Balneolaceae</taxon>
        <taxon>Fodinibius</taxon>
    </lineage>
</organism>
<dbReference type="InterPro" id="IPR018931">
    <property type="entry name" value="DUF2520"/>
</dbReference>
<evidence type="ECO:0000313" key="3">
    <source>
        <dbReference type="EMBL" id="TYP95374.1"/>
    </source>
</evidence>
<dbReference type="InterPro" id="IPR019665">
    <property type="entry name" value="OxRdtase/DH_put_Rossmann_dom"/>
</dbReference>
<gene>
    <name evidence="3" type="ORF">LX73_0675</name>
</gene>
<dbReference type="PANTHER" id="PTHR40459">
    <property type="entry name" value="CONSERVED HYPOTHETICAL ALANINE AND LEUCINE RICH PROTEIN"/>
    <property type="match status" value="1"/>
</dbReference>
<dbReference type="SUPFAM" id="SSF48179">
    <property type="entry name" value="6-phosphogluconate dehydrogenase C-terminal domain-like"/>
    <property type="match status" value="1"/>
</dbReference>
<evidence type="ECO:0000313" key="4">
    <source>
        <dbReference type="Proteomes" id="UP000324595"/>
    </source>
</evidence>
<evidence type="ECO:0000259" key="1">
    <source>
        <dbReference type="Pfam" id="PF10727"/>
    </source>
</evidence>
<accession>A0A5D3YNC7</accession>
<dbReference type="RefSeq" id="WP_148898043.1">
    <property type="nucleotide sequence ID" value="NZ_VNHY01000001.1"/>
</dbReference>
<protein>
    <submittedName>
        <fullName evidence="3">Putative oxidoreductase, contains short-chain dehydrogenase (SDR) and DUF2520 domains</fullName>
    </submittedName>
</protein>
<dbReference type="SUPFAM" id="SSF51735">
    <property type="entry name" value="NAD(P)-binding Rossmann-fold domains"/>
    <property type="match status" value="1"/>
</dbReference>
<dbReference type="AlphaFoldDB" id="A0A5D3YNC7"/>
<dbReference type="InterPro" id="IPR008927">
    <property type="entry name" value="6-PGluconate_DH-like_C_sf"/>
</dbReference>
<dbReference type="Proteomes" id="UP000324595">
    <property type="component" value="Unassembled WGS sequence"/>
</dbReference>
<dbReference type="Pfam" id="PF10727">
    <property type="entry name" value="Rossmann-like"/>
    <property type="match status" value="1"/>
</dbReference>